<feature type="transmembrane region" description="Helical" evidence="1">
    <location>
        <begin position="94"/>
        <end position="117"/>
    </location>
</feature>
<dbReference type="STRING" id="1834516.BL253_04925"/>
<protein>
    <submittedName>
        <fullName evidence="2">ABC transporter permease</fullName>
    </submittedName>
</protein>
<evidence type="ECO:0000256" key="1">
    <source>
        <dbReference type="SAM" id="Phobius"/>
    </source>
</evidence>
<keyword evidence="1" id="KW-0472">Membrane</keyword>
<evidence type="ECO:0000313" key="3">
    <source>
        <dbReference type="Proteomes" id="UP000188929"/>
    </source>
</evidence>
<evidence type="ECO:0000313" key="2">
    <source>
        <dbReference type="EMBL" id="ONH32386.1"/>
    </source>
</evidence>
<feature type="transmembrane region" description="Helical" evidence="1">
    <location>
        <begin position="147"/>
        <end position="167"/>
    </location>
</feature>
<proteinExistence type="predicted"/>
<comment type="caution">
    <text evidence="2">The sequence shown here is derived from an EMBL/GenBank/DDBJ whole genome shotgun (WGS) entry which is preliminary data.</text>
</comment>
<keyword evidence="3" id="KW-1185">Reference proteome</keyword>
<dbReference type="AlphaFoldDB" id="A0A1V2IIT5"/>
<dbReference type="OrthoDB" id="3209791at2"/>
<keyword evidence="1" id="KW-1133">Transmembrane helix</keyword>
<name>A0A1V2IIT5_9ACTN</name>
<dbReference type="RefSeq" id="WP_076814006.1">
    <property type="nucleotide sequence ID" value="NZ_MOMC01000010.1"/>
</dbReference>
<feature type="transmembrane region" description="Helical" evidence="1">
    <location>
        <begin position="26"/>
        <end position="50"/>
    </location>
</feature>
<feature type="transmembrane region" description="Helical" evidence="1">
    <location>
        <begin position="62"/>
        <end position="82"/>
    </location>
</feature>
<reference evidence="3" key="1">
    <citation type="submission" date="2016-10" db="EMBL/GenBank/DDBJ databases">
        <title>Frankia sp. NRRL B-16386 Genome sequencing.</title>
        <authorList>
            <person name="Ghodhbane-Gtari F."/>
            <person name="Swanson E."/>
            <person name="Gueddou A."/>
            <person name="Hezbri K."/>
            <person name="Ktari K."/>
            <person name="Nouioui I."/>
            <person name="Morris K."/>
            <person name="Simpson S."/>
            <person name="Abebe-Akele F."/>
            <person name="Thomas K."/>
            <person name="Gtari M."/>
            <person name="Tisa L.S."/>
        </authorList>
    </citation>
    <scope>NUCLEOTIDE SEQUENCE [LARGE SCALE GENOMIC DNA]</scope>
    <source>
        <strain evidence="3">NRRL B-16386</strain>
    </source>
</reference>
<dbReference type="Proteomes" id="UP000188929">
    <property type="component" value="Unassembled WGS sequence"/>
</dbReference>
<accession>A0A1V2IIT5</accession>
<organism evidence="2 3">
    <name type="scientific">Pseudofrankia asymbiotica</name>
    <dbReference type="NCBI Taxonomy" id="1834516"/>
    <lineage>
        <taxon>Bacteria</taxon>
        <taxon>Bacillati</taxon>
        <taxon>Actinomycetota</taxon>
        <taxon>Actinomycetes</taxon>
        <taxon>Frankiales</taxon>
        <taxon>Frankiaceae</taxon>
        <taxon>Pseudofrankia</taxon>
    </lineage>
</organism>
<feature type="transmembrane region" description="Helical" evidence="1">
    <location>
        <begin position="207"/>
        <end position="235"/>
    </location>
</feature>
<gene>
    <name evidence="2" type="ORF">BL253_04925</name>
</gene>
<dbReference type="EMBL" id="MOMC01000010">
    <property type="protein sequence ID" value="ONH32386.1"/>
    <property type="molecule type" value="Genomic_DNA"/>
</dbReference>
<feature type="transmembrane region" description="Helical" evidence="1">
    <location>
        <begin position="174"/>
        <end position="195"/>
    </location>
</feature>
<sequence length="240" mass="25330">MSTAAPTVHPLDTAVKVARLHLLDRVAYLLAPAAGLLFAFTVDAIIVGMLPSGDRGDHSVGGLAAICVVAFVIGLQSITKGLSFGLSLGLSRRGYYLGTALLAITFAAVSGAILTVLRAVEGATGGWGLSMRMFRLPYILDGSWYEAWLTSFVVLTLLYVYGCWWGLVYRRWTLIGMIAFAAGQVTVVLAGALAATWTHSWSDVGHFFTTLSAVGLTGVLAAVTVALMAGGFTTLRRVTI</sequence>
<keyword evidence="1" id="KW-0812">Transmembrane</keyword>